<name>A0A165TY27_9APHY</name>
<evidence type="ECO:0000256" key="2">
    <source>
        <dbReference type="SAM" id="SignalP"/>
    </source>
</evidence>
<keyword evidence="4" id="KW-1185">Reference proteome</keyword>
<organism evidence="3 4">
    <name type="scientific">Daedalea quercina L-15889</name>
    <dbReference type="NCBI Taxonomy" id="1314783"/>
    <lineage>
        <taxon>Eukaryota</taxon>
        <taxon>Fungi</taxon>
        <taxon>Dikarya</taxon>
        <taxon>Basidiomycota</taxon>
        <taxon>Agaricomycotina</taxon>
        <taxon>Agaricomycetes</taxon>
        <taxon>Polyporales</taxon>
        <taxon>Fomitopsis</taxon>
    </lineage>
</organism>
<feature type="signal peptide" evidence="2">
    <location>
        <begin position="1"/>
        <end position="18"/>
    </location>
</feature>
<proteinExistence type="predicted"/>
<gene>
    <name evidence="3" type="ORF">DAEQUDRAFT_761564</name>
</gene>
<feature type="region of interest" description="Disordered" evidence="1">
    <location>
        <begin position="99"/>
        <end position="120"/>
    </location>
</feature>
<dbReference type="EMBL" id="KV429034">
    <property type="protein sequence ID" value="KZT74120.1"/>
    <property type="molecule type" value="Genomic_DNA"/>
</dbReference>
<dbReference type="Proteomes" id="UP000076727">
    <property type="component" value="Unassembled WGS sequence"/>
</dbReference>
<reference evidence="3 4" key="1">
    <citation type="journal article" date="2016" name="Mol. Biol. Evol.">
        <title>Comparative Genomics of Early-Diverging Mushroom-Forming Fungi Provides Insights into the Origins of Lignocellulose Decay Capabilities.</title>
        <authorList>
            <person name="Nagy L.G."/>
            <person name="Riley R."/>
            <person name="Tritt A."/>
            <person name="Adam C."/>
            <person name="Daum C."/>
            <person name="Floudas D."/>
            <person name="Sun H."/>
            <person name="Yadav J.S."/>
            <person name="Pangilinan J."/>
            <person name="Larsson K.H."/>
            <person name="Matsuura K."/>
            <person name="Barry K."/>
            <person name="Labutti K."/>
            <person name="Kuo R."/>
            <person name="Ohm R.A."/>
            <person name="Bhattacharya S.S."/>
            <person name="Shirouzu T."/>
            <person name="Yoshinaga Y."/>
            <person name="Martin F.M."/>
            <person name="Grigoriev I.V."/>
            <person name="Hibbett D.S."/>
        </authorList>
    </citation>
    <scope>NUCLEOTIDE SEQUENCE [LARGE SCALE GENOMIC DNA]</scope>
    <source>
        <strain evidence="3 4">L-15889</strain>
    </source>
</reference>
<evidence type="ECO:0000256" key="1">
    <source>
        <dbReference type="SAM" id="MobiDB-lite"/>
    </source>
</evidence>
<dbReference type="AlphaFoldDB" id="A0A165TY27"/>
<sequence>MALIVIMSCAFLLRLALSRRALEKDHTKPPTSTHCGEQPNKLQALRRKTQRARRDISTRQAASNGHPAIRQSRLLEDAEDTQLATQLATHIISNARTLDFPAPSVPQQPRSDQAAQASTAANVGADHELLDLLRIPAIYDMVFGEEVSTDDSSSAPGMAGRCPNAQMSAAADCDYLETYDVGDVTPIDRNYAIVAQSIAIIWPSEREEERATAQARSWMAWLFGQTASRF</sequence>
<keyword evidence="2" id="KW-0732">Signal</keyword>
<protein>
    <submittedName>
        <fullName evidence="3">Uncharacterized protein</fullName>
    </submittedName>
</protein>
<evidence type="ECO:0000313" key="3">
    <source>
        <dbReference type="EMBL" id="KZT74120.1"/>
    </source>
</evidence>
<accession>A0A165TY27</accession>
<evidence type="ECO:0000313" key="4">
    <source>
        <dbReference type="Proteomes" id="UP000076727"/>
    </source>
</evidence>
<feature type="compositionally biased region" description="Polar residues" evidence="1">
    <location>
        <begin position="105"/>
        <end position="120"/>
    </location>
</feature>
<feature type="chain" id="PRO_5007867322" evidence="2">
    <location>
        <begin position="19"/>
        <end position="230"/>
    </location>
</feature>
<feature type="region of interest" description="Disordered" evidence="1">
    <location>
        <begin position="24"/>
        <end position="71"/>
    </location>
</feature>